<name>A0A9Q3DZX7_9BASI</name>
<keyword evidence="2" id="KW-1185">Reference proteome</keyword>
<protein>
    <submittedName>
        <fullName evidence="1">Uncharacterized protein</fullName>
    </submittedName>
</protein>
<accession>A0A9Q3DZX7</accession>
<dbReference type="Proteomes" id="UP000765509">
    <property type="component" value="Unassembled WGS sequence"/>
</dbReference>
<dbReference type="AlphaFoldDB" id="A0A9Q3DZX7"/>
<organism evidence="1 2">
    <name type="scientific">Austropuccinia psidii MF-1</name>
    <dbReference type="NCBI Taxonomy" id="1389203"/>
    <lineage>
        <taxon>Eukaryota</taxon>
        <taxon>Fungi</taxon>
        <taxon>Dikarya</taxon>
        <taxon>Basidiomycota</taxon>
        <taxon>Pucciniomycotina</taxon>
        <taxon>Pucciniomycetes</taxon>
        <taxon>Pucciniales</taxon>
        <taxon>Sphaerophragmiaceae</taxon>
        <taxon>Austropuccinia</taxon>
    </lineage>
</organism>
<dbReference type="EMBL" id="AVOT02023354">
    <property type="protein sequence ID" value="MBW0513330.1"/>
    <property type="molecule type" value="Genomic_DNA"/>
</dbReference>
<proteinExistence type="predicted"/>
<evidence type="ECO:0000313" key="2">
    <source>
        <dbReference type="Proteomes" id="UP000765509"/>
    </source>
</evidence>
<gene>
    <name evidence="1" type="ORF">O181_053045</name>
</gene>
<reference evidence="1" key="1">
    <citation type="submission" date="2021-03" db="EMBL/GenBank/DDBJ databases">
        <title>Draft genome sequence of rust myrtle Austropuccinia psidii MF-1, a brazilian biotype.</title>
        <authorList>
            <person name="Quecine M.C."/>
            <person name="Pachon D.M.R."/>
            <person name="Bonatelli M.L."/>
            <person name="Correr F.H."/>
            <person name="Franceschini L.M."/>
            <person name="Leite T.F."/>
            <person name="Margarido G.R.A."/>
            <person name="Almeida C.A."/>
            <person name="Ferrarezi J.A."/>
            <person name="Labate C.A."/>
        </authorList>
    </citation>
    <scope>NUCLEOTIDE SEQUENCE</scope>
    <source>
        <strain evidence="1">MF-1</strain>
    </source>
</reference>
<comment type="caution">
    <text evidence="1">The sequence shown here is derived from an EMBL/GenBank/DDBJ whole genome shotgun (WGS) entry which is preliminary data.</text>
</comment>
<sequence>MKKCLDTPKEEISKLKMKLNQITCDNTSQTKLWQELTKTEDNHRTNVINLIQSLQNEFRNSQMLNNSKRNDIKQLLHILSRMSTPLNQREGTRIQNSQVLEVENSQLKNEFSTSVHNLEPSMGQALLKEVQKLKEWPHFSGEGDYDHM</sequence>
<evidence type="ECO:0000313" key="1">
    <source>
        <dbReference type="EMBL" id="MBW0513330.1"/>
    </source>
</evidence>